<evidence type="ECO:0000313" key="2">
    <source>
        <dbReference type="EMBL" id="CEK51621.1"/>
    </source>
</evidence>
<organism evidence="2">
    <name type="scientific">Arion vulgaris</name>
    <dbReference type="NCBI Taxonomy" id="1028688"/>
    <lineage>
        <taxon>Eukaryota</taxon>
        <taxon>Metazoa</taxon>
        <taxon>Spiralia</taxon>
        <taxon>Lophotrochozoa</taxon>
        <taxon>Mollusca</taxon>
        <taxon>Gastropoda</taxon>
        <taxon>Heterobranchia</taxon>
        <taxon>Euthyneura</taxon>
        <taxon>Panpulmonata</taxon>
        <taxon>Eupulmonata</taxon>
        <taxon>Stylommatophora</taxon>
        <taxon>Helicina</taxon>
        <taxon>Arionoidea</taxon>
        <taxon>Arionidae</taxon>
        <taxon>Arion</taxon>
    </lineage>
</organism>
<sequence length="182" mass="20333">NTDYGLYSLTVSNAYGAAECQTNLTNPYNTPATSSVIPDIKQCCAKNYVSPFCQQLCGFHVNVTEIVGDSRNLQCLQYFKTYVACGADGRDHSECCKRQGVLPLCIPLCNGIVPPELDNSPKIIQCVMDYSVIFSCAQEGHLLLPYTPENITLSYKIEDRSISVHWSEPHHSQDKVEHYNIF</sequence>
<feature type="non-terminal residue" evidence="2">
    <location>
        <position position="182"/>
    </location>
</feature>
<accession>A0A0B6Y711</accession>
<feature type="domain" description="Domain of unknown function DB" evidence="1">
    <location>
        <begin position="43"/>
        <end position="136"/>
    </location>
</feature>
<protein>
    <recommendedName>
        <fullName evidence="1">Domain of unknown function DB domain-containing protein</fullName>
    </recommendedName>
</protein>
<dbReference type="AlphaFoldDB" id="A0A0B6Y711"/>
<reference evidence="2" key="1">
    <citation type="submission" date="2014-12" db="EMBL/GenBank/DDBJ databases">
        <title>Insight into the proteome of Arion vulgaris.</title>
        <authorList>
            <person name="Aradska J."/>
            <person name="Bulat T."/>
            <person name="Smidak R."/>
            <person name="Sarate P."/>
            <person name="Gangsoo J."/>
            <person name="Sialana F."/>
            <person name="Bilban M."/>
            <person name="Lubec G."/>
        </authorList>
    </citation>
    <scope>NUCLEOTIDE SEQUENCE</scope>
    <source>
        <tissue evidence="2">Skin</tissue>
    </source>
</reference>
<dbReference type="EMBL" id="HACG01004756">
    <property type="protein sequence ID" value="CEK51621.1"/>
    <property type="molecule type" value="Transcribed_RNA"/>
</dbReference>
<dbReference type="Pfam" id="PF01682">
    <property type="entry name" value="DB"/>
    <property type="match status" value="1"/>
</dbReference>
<proteinExistence type="predicted"/>
<name>A0A0B6Y711_9EUPU</name>
<evidence type="ECO:0000259" key="1">
    <source>
        <dbReference type="Pfam" id="PF01682"/>
    </source>
</evidence>
<dbReference type="InterPro" id="IPR002602">
    <property type="entry name" value="DB"/>
</dbReference>
<gene>
    <name evidence="2" type="primary">ORF13911</name>
</gene>
<feature type="non-terminal residue" evidence="2">
    <location>
        <position position="1"/>
    </location>
</feature>